<protein>
    <recommendedName>
        <fullName evidence="9">Methyl-accepting chemotaxis protein</fullName>
    </recommendedName>
</protein>
<keyword evidence="4" id="KW-0472">Membrane</keyword>
<dbReference type="Gene3D" id="1.10.287.950">
    <property type="entry name" value="Methyl-accepting chemotaxis protein"/>
    <property type="match status" value="1"/>
</dbReference>
<dbReference type="GO" id="GO:0004888">
    <property type="term" value="F:transmembrane signaling receptor activity"/>
    <property type="evidence" value="ECO:0007669"/>
    <property type="project" value="InterPro"/>
</dbReference>
<evidence type="ECO:0000256" key="4">
    <source>
        <dbReference type="SAM" id="Phobius"/>
    </source>
</evidence>
<dbReference type="PROSITE" id="PS50885">
    <property type="entry name" value="HAMP"/>
    <property type="match status" value="1"/>
</dbReference>
<dbReference type="GO" id="GO:0006935">
    <property type="term" value="P:chemotaxis"/>
    <property type="evidence" value="ECO:0007669"/>
    <property type="project" value="InterPro"/>
</dbReference>
<dbReference type="SMART" id="SM00283">
    <property type="entry name" value="MA"/>
    <property type="match status" value="1"/>
</dbReference>
<dbReference type="PANTHER" id="PTHR32089:SF112">
    <property type="entry name" value="LYSOZYME-LIKE PROTEIN-RELATED"/>
    <property type="match status" value="1"/>
</dbReference>
<dbReference type="Pfam" id="PF00015">
    <property type="entry name" value="MCPsignal"/>
    <property type="match status" value="1"/>
</dbReference>
<evidence type="ECO:0000313" key="7">
    <source>
        <dbReference type="EMBL" id="OOH72796.1"/>
    </source>
</evidence>
<evidence type="ECO:0000313" key="8">
    <source>
        <dbReference type="Proteomes" id="UP000188586"/>
    </source>
</evidence>
<dbReference type="GO" id="GO:0007165">
    <property type="term" value="P:signal transduction"/>
    <property type="evidence" value="ECO:0007669"/>
    <property type="project" value="UniProtKB-KW"/>
</dbReference>
<comment type="caution">
    <text evidence="7">The sequence shown here is derived from an EMBL/GenBank/DDBJ whole genome shotgun (WGS) entry which is preliminary data.</text>
</comment>
<dbReference type="Proteomes" id="UP000188586">
    <property type="component" value="Unassembled WGS sequence"/>
</dbReference>
<dbReference type="PRINTS" id="PR00260">
    <property type="entry name" value="CHEMTRNSDUCR"/>
</dbReference>
<organism evidence="7 8">
    <name type="scientific">Leptospirillum ferriphilum</name>
    <dbReference type="NCBI Taxonomy" id="178606"/>
    <lineage>
        <taxon>Bacteria</taxon>
        <taxon>Pseudomonadati</taxon>
        <taxon>Nitrospirota</taxon>
        <taxon>Nitrospiria</taxon>
        <taxon>Nitrospirales</taxon>
        <taxon>Nitrospiraceae</taxon>
        <taxon>Leptospirillum</taxon>
    </lineage>
</organism>
<dbReference type="GO" id="GO:0016020">
    <property type="term" value="C:membrane"/>
    <property type="evidence" value="ECO:0007669"/>
    <property type="project" value="InterPro"/>
</dbReference>
<evidence type="ECO:0000259" key="5">
    <source>
        <dbReference type="PROSITE" id="PS50111"/>
    </source>
</evidence>
<feature type="domain" description="Methyl-accepting transducer" evidence="5">
    <location>
        <begin position="261"/>
        <end position="497"/>
    </location>
</feature>
<dbReference type="PROSITE" id="PS50111">
    <property type="entry name" value="CHEMOTAXIS_TRANSDUC_2"/>
    <property type="match status" value="1"/>
</dbReference>
<keyword evidence="1 3" id="KW-0807">Transducer</keyword>
<name>A0A1V3SVA2_9BACT</name>
<dbReference type="InterPro" id="IPR004090">
    <property type="entry name" value="Chemotax_Me-accpt_rcpt"/>
</dbReference>
<comment type="similarity">
    <text evidence="2">Belongs to the methyl-accepting chemotaxis (MCP) protein family.</text>
</comment>
<keyword evidence="4" id="KW-1133">Transmembrane helix</keyword>
<dbReference type="AlphaFoldDB" id="A0A1V3SVA2"/>
<gene>
    <name evidence="7" type="ORF">BOX24_05250</name>
</gene>
<evidence type="ECO:0008006" key="9">
    <source>
        <dbReference type="Google" id="ProtNLM"/>
    </source>
</evidence>
<feature type="domain" description="HAMP" evidence="6">
    <location>
        <begin position="204"/>
        <end position="256"/>
    </location>
</feature>
<dbReference type="RefSeq" id="WP_053764589.1">
    <property type="nucleotide sequence ID" value="NZ_JBPKCJ010000001.1"/>
</dbReference>
<evidence type="ECO:0000256" key="3">
    <source>
        <dbReference type="PROSITE-ProRule" id="PRU00284"/>
    </source>
</evidence>
<proteinExistence type="inferred from homology"/>
<dbReference type="InterPro" id="IPR003660">
    <property type="entry name" value="HAMP_dom"/>
</dbReference>
<dbReference type="EMBL" id="MPOJ01000010">
    <property type="protein sequence ID" value="OOH72796.1"/>
    <property type="molecule type" value="Genomic_DNA"/>
</dbReference>
<keyword evidence="4" id="KW-0812">Transmembrane</keyword>
<dbReference type="InterPro" id="IPR004089">
    <property type="entry name" value="MCPsignal_dom"/>
</dbReference>
<dbReference type="SUPFAM" id="SSF58104">
    <property type="entry name" value="Methyl-accepting chemotaxis protein (MCP) signaling domain"/>
    <property type="match status" value="1"/>
</dbReference>
<sequence>MKKLVLHMVILIVFVLITGIAFDSWLEKKATLIIQKEGALQRIAVDLALLMETESRLERAVAVMGEGGHTQDLQKALAFVIQMKALGHVQIIRLKIDTASAFHNVRFLDKLLEKRQAAHTAALQIVQEVREGQQNQARQTWTQTARSAFSGFMAEARSLFSEISPTLEKDSSVLSSIHRERKWGQWTTYLVWVAVLAWASRSLFGMASRLAETAKVVRHASERNLSSLSGVTGRDEAGEIGQSIDHLIGELSKVMTQLDNNAQNVSQESSHLETVLKKILTSFEESREMLKGVRQDASSLATASIEESEIACNVGKEVGQALHQAQSGSQIVHSVLESVKSISERIQELSQRIQSLKGASDKIGTIAETITEIADQTNLLALNAAIEAARAGDQGRGFAVVADEVRKLAQTTAQATAEIRKAIEDIQSLVTETVVEINEEAVTLSDTGKGANQAEEIIDRIVSVVRNTEAGMKTIIEATDKQKKASSQILDSVETLATNMEDRLEDVQSASPAVNQLKEVTRALTTITGSFSLHKSL</sequence>
<evidence type="ECO:0000259" key="6">
    <source>
        <dbReference type="PROSITE" id="PS50885"/>
    </source>
</evidence>
<evidence type="ECO:0000256" key="2">
    <source>
        <dbReference type="ARBA" id="ARBA00029447"/>
    </source>
</evidence>
<dbReference type="PANTHER" id="PTHR32089">
    <property type="entry name" value="METHYL-ACCEPTING CHEMOTAXIS PROTEIN MCPB"/>
    <property type="match status" value="1"/>
</dbReference>
<feature type="transmembrane region" description="Helical" evidence="4">
    <location>
        <begin position="6"/>
        <end position="26"/>
    </location>
</feature>
<evidence type="ECO:0000256" key="1">
    <source>
        <dbReference type="ARBA" id="ARBA00023224"/>
    </source>
</evidence>
<reference evidence="7 8" key="1">
    <citation type="submission" date="2016-11" db="EMBL/GenBank/DDBJ databases">
        <title>Comparative genomics of co-occurring bacteria in distinct bioleaching systems unravels niche-specific adaptation.</title>
        <authorList>
            <person name="Zhang X."/>
            <person name="Liu X."/>
            <person name="Yin H."/>
        </authorList>
    </citation>
    <scope>NUCLEOTIDE SEQUENCE [LARGE SCALE GENOMIC DNA]</scope>
    <source>
        <strain evidence="7 8">DX</strain>
    </source>
</reference>
<accession>A0A1V3SVA2</accession>